<sequence length="155" mass="16973">MAGLQNFQAKTDDIEMTLADPKMFHEKDGDVEEAGPPRYVCVLPAVVDIERAVPADDIPIQHNWLCDGGDPAECGCPRPTSRFDRFLWKLNLWQTVVLFYVVVALWLAALLLLVYSISVWAAGVIEGGDAQAQAVNCTSFFASDQVGCVNGTKLD</sequence>
<evidence type="ECO:0000313" key="3">
    <source>
        <dbReference type="Proteomes" id="UP000235786"/>
    </source>
</evidence>
<dbReference type="OrthoDB" id="10424013at2759"/>
<dbReference type="EMBL" id="KZ613953">
    <property type="protein sequence ID" value="PMD34729.1"/>
    <property type="molecule type" value="Genomic_DNA"/>
</dbReference>
<evidence type="ECO:0000313" key="2">
    <source>
        <dbReference type="EMBL" id="PMD34729.1"/>
    </source>
</evidence>
<gene>
    <name evidence="2" type="ORF">L207DRAFT_516879</name>
</gene>
<evidence type="ECO:0000256" key="1">
    <source>
        <dbReference type="SAM" id="Phobius"/>
    </source>
</evidence>
<accession>A0A2J6R880</accession>
<reference evidence="2 3" key="1">
    <citation type="submission" date="2016-04" db="EMBL/GenBank/DDBJ databases">
        <title>A degradative enzymes factory behind the ericoid mycorrhizal symbiosis.</title>
        <authorList>
            <consortium name="DOE Joint Genome Institute"/>
            <person name="Martino E."/>
            <person name="Morin E."/>
            <person name="Grelet G."/>
            <person name="Kuo A."/>
            <person name="Kohler A."/>
            <person name="Daghino S."/>
            <person name="Barry K."/>
            <person name="Choi C."/>
            <person name="Cichocki N."/>
            <person name="Clum A."/>
            <person name="Copeland A."/>
            <person name="Hainaut M."/>
            <person name="Haridas S."/>
            <person name="Labutti K."/>
            <person name="Lindquist E."/>
            <person name="Lipzen A."/>
            <person name="Khouja H.-R."/>
            <person name="Murat C."/>
            <person name="Ohm R."/>
            <person name="Olson A."/>
            <person name="Spatafora J."/>
            <person name="Veneault-Fourrey C."/>
            <person name="Henrissat B."/>
            <person name="Grigoriev I."/>
            <person name="Martin F."/>
            <person name="Perotto S."/>
        </authorList>
    </citation>
    <scope>NUCLEOTIDE SEQUENCE [LARGE SCALE GENOMIC DNA]</scope>
    <source>
        <strain evidence="2 3">F</strain>
    </source>
</reference>
<keyword evidence="1" id="KW-0812">Transmembrane</keyword>
<feature type="transmembrane region" description="Helical" evidence="1">
    <location>
        <begin position="92"/>
        <end position="117"/>
    </location>
</feature>
<dbReference type="AlphaFoldDB" id="A0A2J6R880"/>
<keyword evidence="3" id="KW-1185">Reference proteome</keyword>
<name>A0A2J6R880_HYAVF</name>
<dbReference type="Proteomes" id="UP000235786">
    <property type="component" value="Unassembled WGS sequence"/>
</dbReference>
<proteinExistence type="predicted"/>
<organism evidence="2 3">
    <name type="scientific">Hyaloscypha variabilis (strain UAMH 11265 / GT02V1 / F)</name>
    <name type="common">Meliniomyces variabilis</name>
    <dbReference type="NCBI Taxonomy" id="1149755"/>
    <lineage>
        <taxon>Eukaryota</taxon>
        <taxon>Fungi</taxon>
        <taxon>Dikarya</taxon>
        <taxon>Ascomycota</taxon>
        <taxon>Pezizomycotina</taxon>
        <taxon>Leotiomycetes</taxon>
        <taxon>Helotiales</taxon>
        <taxon>Hyaloscyphaceae</taxon>
        <taxon>Hyaloscypha</taxon>
        <taxon>Hyaloscypha variabilis</taxon>
    </lineage>
</organism>
<protein>
    <submittedName>
        <fullName evidence="2">Uncharacterized protein</fullName>
    </submittedName>
</protein>
<keyword evidence="1" id="KW-1133">Transmembrane helix</keyword>
<keyword evidence="1" id="KW-0472">Membrane</keyword>